<organism evidence="1">
    <name type="scientific">marine sediment metagenome</name>
    <dbReference type="NCBI Taxonomy" id="412755"/>
    <lineage>
        <taxon>unclassified sequences</taxon>
        <taxon>metagenomes</taxon>
        <taxon>ecological metagenomes</taxon>
    </lineage>
</organism>
<protein>
    <submittedName>
        <fullName evidence="1">Uncharacterized protein</fullName>
    </submittedName>
</protein>
<sequence>LGGFIGQFNIKVHGDKVTVHPLQINRENNETSKNMPDANIISLDDIDDSSPCELALANPVPLFKTKEGDPLEAIFDDKGFYLSSEADEIYRKIKSEPHLYTARAESGNYFYFGISNQPGGRWKRSHAYHLGTLAYEVLGATRYDDQNHGHWIEAWFEKDSFGNVIPESLYSIRMKERILISFYTPEFPVIKRDLERAESKLISIALHKGLNVLNLKKTAKENNESAKLSRKKRALFLIPCCSSKSKSGEYPPWNDVHFD</sequence>
<feature type="non-terminal residue" evidence="1">
    <location>
        <position position="259"/>
    </location>
</feature>
<evidence type="ECO:0000313" key="1">
    <source>
        <dbReference type="EMBL" id="GAH62770.1"/>
    </source>
</evidence>
<proteinExistence type="predicted"/>
<dbReference type="EMBL" id="BARU01032985">
    <property type="protein sequence ID" value="GAH62770.1"/>
    <property type="molecule type" value="Genomic_DNA"/>
</dbReference>
<feature type="non-terminal residue" evidence="1">
    <location>
        <position position="1"/>
    </location>
</feature>
<comment type="caution">
    <text evidence="1">The sequence shown here is derived from an EMBL/GenBank/DDBJ whole genome shotgun (WGS) entry which is preliminary data.</text>
</comment>
<reference evidence="1" key="1">
    <citation type="journal article" date="2014" name="Front. Microbiol.">
        <title>High frequency of phylogenetically diverse reductive dehalogenase-homologous genes in deep subseafloor sedimentary metagenomes.</title>
        <authorList>
            <person name="Kawai M."/>
            <person name="Futagami T."/>
            <person name="Toyoda A."/>
            <person name="Takaki Y."/>
            <person name="Nishi S."/>
            <person name="Hori S."/>
            <person name="Arai W."/>
            <person name="Tsubouchi T."/>
            <person name="Morono Y."/>
            <person name="Uchiyama I."/>
            <person name="Ito T."/>
            <person name="Fujiyama A."/>
            <person name="Inagaki F."/>
            <person name="Takami H."/>
        </authorList>
    </citation>
    <scope>NUCLEOTIDE SEQUENCE</scope>
    <source>
        <strain evidence="1">Expedition CK06-06</strain>
    </source>
</reference>
<accession>X1I0B7</accession>
<name>X1I0B7_9ZZZZ</name>
<dbReference type="AlphaFoldDB" id="X1I0B7"/>
<gene>
    <name evidence="1" type="ORF">S03H2_51940</name>
</gene>